<evidence type="ECO:0008006" key="4">
    <source>
        <dbReference type="Google" id="ProtNLM"/>
    </source>
</evidence>
<keyword evidence="3" id="KW-1185">Reference proteome</keyword>
<dbReference type="InterPro" id="IPR038404">
    <property type="entry name" value="TRAP_DctP_sf"/>
</dbReference>
<dbReference type="EMBL" id="SMFQ01000004">
    <property type="protein sequence ID" value="TCJ84825.1"/>
    <property type="molecule type" value="Genomic_DNA"/>
</dbReference>
<evidence type="ECO:0000313" key="2">
    <source>
        <dbReference type="EMBL" id="TCJ84825.1"/>
    </source>
</evidence>
<dbReference type="Gene3D" id="3.40.190.10">
    <property type="entry name" value="Periplasmic binding protein-like II"/>
    <property type="match status" value="2"/>
</dbReference>
<feature type="chain" id="PRO_5020368788" description="TRAP-type C4-dicarboxylate transport system substrate-binding protein" evidence="1">
    <location>
        <begin position="24"/>
        <end position="463"/>
    </location>
</feature>
<reference evidence="2 3" key="1">
    <citation type="submission" date="2019-03" db="EMBL/GenBank/DDBJ databases">
        <title>Genomic Encyclopedia of Type Strains, Phase IV (KMG-IV): sequencing the most valuable type-strain genomes for metagenomic binning, comparative biology and taxonomic classification.</title>
        <authorList>
            <person name="Goeker M."/>
        </authorList>
    </citation>
    <scope>NUCLEOTIDE SEQUENCE [LARGE SCALE GENOMIC DNA]</scope>
    <source>
        <strain evidence="2 3">DSM 24830</strain>
    </source>
</reference>
<accession>A0A4V2P889</accession>
<evidence type="ECO:0000256" key="1">
    <source>
        <dbReference type="SAM" id="SignalP"/>
    </source>
</evidence>
<proteinExistence type="predicted"/>
<name>A0A4V2P889_9GAMM</name>
<protein>
    <recommendedName>
        <fullName evidence="4">TRAP-type C4-dicarboxylate transport system substrate-binding protein</fullName>
    </recommendedName>
</protein>
<dbReference type="RefSeq" id="WP_131906558.1">
    <property type="nucleotide sequence ID" value="NZ_BAAAFU010000006.1"/>
</dbReference>
<dbReference type="AlphaFoldDB" id="A0A4V2P889"/>
<keyword evidence="1" id="KW-0732">Signal</keyword>
<organism evidence="2 3">
    <name type="scientific">Cocleimonas flava</name>
    <dbReference type="NCBI Taxonomy" id="634765"/>
    <lineage>
        <taxon>Bacteria</taxon>
        <taxon>Pseudomonadati</taxon>
        <taxon>Pseudomonadota</taxon>
        <taxon>Gammaproteobacteria</taxon>
        <taxon>Thiotrichales</taxon>
        <taxon>Thiotrichaceae</taxon>
        <taxon>Cocleimonas</taxon>
    </lineage>
</organism>
<feature type="signal peptide" evidence="1">
    <location>
        <begin position="1"/>
        <end position="23"/>
    </location>
</feature>
<comment type="caution">
    <text evidence="2">The sequence shown here is derived from an EMBL/GenBank/DDBJ whole genome shotgun (WGS) entry which is preliminary data.</text>
</comment>
<dbReference type="OrthoDB" id="9769667at2"/>
<dbReference type="Gene3D" id="3.40.190.170">
    <property type="entry name" value="Bacterial extracellular solute-binding protein, family 7"/>
    <property type="match status" value="2"/>
</dbReference>
<sequence>MLRLKKILLIATIIAFAPFKSWAADVLEINVQSRYSPLQFIDSAFGGAHPIGGPGHAFVLKANDTLSPLGINFVMHNSGKVNKYDEKNILPKLVDRKKHGNLYKAVALGDKQGGINAALSIPAESGLAFGEMLSGGVPFGMSTDEYAAYIYYGGGLDLQQKIYDDAFDSKLVTIPVALTSAQGSGFFPKQLPDPDNNPSLSNEDAMAEFCNMPLIVRWPDSAAQVIKEACSRVGVTTAYIGKETRCVDPKATCDPIKNPSNPVKNIPTVLTFGGFAPGVIPHQMFGSGNIDAFELNMPTEDIQFLKLASKQLDKKNADADLSSIVAPYKYAGSWHQPILLVELVFNRDFWDGFTKIQQDLIKTVAQASIVDTQARLLSMQGEAIEQLEAAGVVHLKWPQGILEKLRDAMPDGLNKVANKAVQKGDNSSRLWLDATWAFQKKNQKFFDYGDINQGQSNFQTSKK</sequence>
<dbReference type="Proteomes" id="UP000294887">
    <property type="component" value="Unassembled WGS sequence"/>
</dbReference>
<evidence type="ECO:0000313" key="3">
    <source>
        <dbReference type="Proteomes" id="UP000294887"/>
    </source>
</evidence>
<gene>
    <name evidence="2" type="ORF">EV695_2787</name>
</gene>